<accession>A0ABT6NZH7</accession>
<feature type="domain" description="Tetrapyrrole biosynthesis glutamyl-tRNA reductase dimerisation" evidence="11">
    <location>
        <begin position="318"/>
        <end position="418"/>
    </location>
</feature>
<comment type="similarity">
    <text evidence="2 8 9">Belongs to the glutamyl-tRNA reductase family.</text>
</comment>
<comment type="caution">
    <text evidence="14">The sequence shown here is derived from an EMBL/GenBank/DDBJ whole genome shotgun (WGS) entry which is preliminary data.</text>
</comment>
<sequence length="495" mass="51596">MIVVVGLSHKTAPIAVRERLAVQRDALPALYARLLADRSIGEAVVLSTCNRVEVYAAPPRGGSLEATSRATIGALAAIGGDAVTMHLGRKEGGDAVRHLFRVASSLDSLVVGEPQILGQLKDAIELAREGKALGRTLGKAMLRAVRVGKRARSETAIGEGQVSVSSVAVDLAQEIFGDLTGRKAALVGAGEMAEAAAKLLAKAGAKIIVLNRSPARAKVLAYEVSGEPRGMQELERTLGEVDIGIGSTSSPTPVITVDLVKRVRKVRRGKSLFLIDIAVPRDVEPAVNDLDGVYLYDVDDLSQIVAQSLEGRAAEAARAEAIVEEEARAFEHWTLERELTPTIVGLFNRTRAVLLAELERSFAGRLKHLGAAEKEALLVMVDAATNKLLHAPVTRLKELAGDARAEGYVEAVHDLFDLSAIALDAITLGGSDGSAIDGAITLPTPGTNGKAQSPSSSIPRATVQASTAGTPAAATLASTSASASPREVAGAKDLG</sequence>
<gene>
    <name evidence="8 14" type="primary">hemA</name>
    <name evidence="14" type="ORF">QHF89_28370</name>
</gene>
<dbReference type="PROSITE" id="PS00747">
    <property type="entry name" value="GLUTR"/>
    <property type="match status" value="1"/>
</dbReference>
<dbReference type="InterPro" id="IPR015895">
    <property type="entry name" value="4pyrrol_synth_GluRdtase_N"/>
</dbReference>
<evidence type="ECO:0000256" key="10">
    <source>
        <dbReference type="SAM" id="MobiDB-lite"/>
    </source>
</evidence>
<name>A0ABT6NZH7_9BACT</name>
<evidence type="ECO:0000256" key="4">
    <source>
        <dbReference type="ARBA" id="ARBA00022857"/>
    </source>
</evidence>
<comment type="pathway">
    <text evidence="1 8 9">Porphyrin-containing compound metabolism; protoporphyrin-IX biosynthesis; 5-aminolevulinate from L-glutamyl-tRNA(Glu): step 1/2.</text>
</comment>
<evidence type="ECO:0000259" key="11">
    <source>
        <dbReference type="Pfam" id="PF00745"/>
    </source>
</evidence>
<reference evidence="14 15" key="1">
    <citation type="submission" date="2023-04" db="EMBL/GenBank/DDBJ databases">
        <title>The genome sequence of Polyangium sorediatum DSM14670.</title>
        <authorList>
            <person name="Zhang X."/>
        </authorList>
    </citation>
    <scope>NUCLEOTIDE SEQUENCE [LARGE SCALE GENOMIC DNA]</scope>
    <source>
        <strain evidence="14 15">DSM 14670</strain>
    </source>
</reference>
<feature type="binding site" evidence="8">
    <location>
        <position position="108"/>
    </location>
    <ligand>
        <name>substrate</name>
    </ligand>
</feature>
<dbReference type="InterPro" id="IPR000343">
    <property type="entry name" value="4pyrrol_synth_GluRdtase"/>
</dbReference>
<dbReference type="InterPro" id="IPR036453">
    <property type="entry name" value="GluRdtase_dimer_dom_sf"/>
</dbReference>
<dbReference type="EMBL" id="JARZHI010000030">
    <property type="protein sequence ID" value="MDI1433445.1"/>
    <property type="molecule type" value="Genomic_DNA"/>
</dbReference>
<keyword evidence="5 8" id="KW-0560">Oxidoreductase</keyword>
<dbReference type="PANTHER" id="PTHR43013:SF1">
    <property type="entry name" value="GLUTAMYL-TRNA REDUCTASE"/>
    <property type="match status" value="1"/>
</dbReference>
<feature type="binding site" evidence="8">
    <location>
        <begin position="113"/>
        <end position="115"/>
    </location>
    <ligand>
        <name>substrate</name>
    </ligand>
</feature>
<evidence type="ECO:0000256" key="8">
    <source>
        <dbReference type="HAMAP-Rule" id="MF_00087"/>
    </source>
</evidence>
<comment type="domain">
    <text evidence="8">Possesses an unusual extended V-shaped dimeric structure with each monomer consisting of three distinct domains arranged along a curved 'spinal' alpha-helix. The N-terminal catalytic domain specifically recognizes the glutamate moiety of the substrate. The second domain is the NADPH-binding domain, and the third C-terminal domain is responsible for dimerization.</text>
</comment>
<evidence type="ECO:0000256" key="9">
    <source>
        <dbReference type="RuleBase" id="RU000584"/>
    </source>
</evidence>
<evidence type="ECO:0000313" key="15">
    <source>
        <dbReference type="Proteomes" id="UP001160301"/>
    </source>
</evidence>
<dbReference type="Gene3D" id="3.40.50.720">
    <property type="entry name" value="NAD(P)-binding Rossmann-like Domain"/>
    <property type="match status" value="1"/>
</dbReference>
<feature type="binding site" evidence="8">
    <location>
        <begin position="188"/>
        <end position="193"/>
    </location>
    <ligand>
        <name>NADP(+)</name>
        <dbReference type="ChEBI" id="CHEBI:58349"/>
    </ligand>
</feature>
<feature type="site" description="Important for activity" evidence="8">
    <location>
        <position position="98"/>
    </location>
</feature>
<feature type="compositionally biased region" description="Low complexity" evidence="10">
    <location>
        <begin position="465"/>
        <end position="484"/>
    </location>
</feature>
<dbReference type="PIRSF" id="PIRSF000445">
    <property type="entry name" value="4pyrrol_synth_GluRdtase"/>
    <property type="match status" value="1"/>
</dbReference>
<evidence type="ECO:0000256" key="2">
    <source>
        <dbReference type="ARBA" id="ARBA00005916"/>
    </source>
</evidence>
<dbReference type="InterPro" id="IPR036343">
    <property type="entry name" value="GluRdtase_N_sf"/>
</dbReference>
<dbReference type="SUPFAM" id="SSF69742">
    <property type="entry name" value="Glutamyl tRNA-reductase catalytic, N-terminal domain"/>
    <property type="match status" value="1"/>
</dbReference>
<evidence type="ECO:0000256" key="3">
    <source>
        <dbReference type="ARBA" id="ARBA00012970"/>
    </source>
</evidence>
<evidence type="ECO:0000259" key="13">
    <source>
        <dbReference type="Pfam" id="PF05201"/>
    </source>
</evidence>
<dbReference type="Gene3D" id="3.30.460.30">
    <property type="entry name" value="Glutamyl-tRNA reductase, N-terminal domain"/>
    <property type="match status" value="1"/>
</dbReference>
<evidence type="ECO:0000256" key="6">
    <source>
        <dbReference type="ARBA" id="ARBA00023244"/>
    </source>
</evidence>
<dbReference type="RefSeq" id="WP_284721034.1">
    <property type="nucleotide sequence ID" value="NZ_JARZHI010000030.1"/>
</dbReference>
<dbReference type="InterPro" id="IPR036291">
    <property type="entry name" value="NAD(P)-bd_dom_sf"/>
</dbReference>
<dbReference type="Pfam" id="PF00745">
    <property type="entry name" value="GlutR_dimer"/>
    <property type="match status" value="1"/>
</dbReference>
<dbReference type="HAMAP" id="MF_00087">
    <property type="entry name" value="Glu_tRNA_reductase"/>
    <property type="match status" value="1"/>
</dbReference>
<evidence type="ECO:0000256" key="1">
    <source>
        <dbReference type="ARBA" id="ARBA00005059"/>
    </source>
</evidence>
<evidence type="ECO:0000256" key="5">
    <source>
        <dbReference type="ARBA" id="ARBA00023002"/>
    </source>
</evidence>
<dbReference type="InterPro" id="IPR018214">
    <property type="entry name" value="GluRdtase_CS"/>
</dbReference>
<dbReference type="Proteomes" id="UP001160301">
    <property type="component" value="Unassembled WGS sequence"/>
</dbReference>
<feature type="region of interest" description="Disordered" evidence="10">
    <location>
        <begin position="445"/>
        <end position="495"/>
    </location>
</feature>
<comment type="miscellaneous">
    <text evidence="8">During catalysis, the active site Cys acts as a nucleophile attacking the alpha-carbonyl group of tRNA-bound glutamate with the formation of a thioester intermediate between enzyme and glutamate, and the concomitant release of tRNA(Glu). The thioester intermediate is finally reduced by direct hydride transfer from NADPH, to form the product GSA.</text>
</comment>
<evidence type="ECO:0000256" key="7">
    <source>
        <dbReference type="ARBA" id="ARBA00047464"/>
    </source>
</evidence>
<keyword evidence="15" id="KW-1185">Reference proteome</keyword>
<dbReference type="InterPro" id="IPR006151">
    <property type="entry name" value="Shikm_DH/Glu-tRNA_Rdtase"/>
</dbReference>
<feature type="domain" description="Quinate/shikimate 5-dehydrogenase/glutamyl-tRNA reductase" evidence="12">
    <location>
        <begin position="170"/>
        <end position="304"/>
    </location>
</feature>
<comment type="catalytic activity">
    <reaction evidence="7 8 9">
        <text>(S)-4-amino-5-oxopentanoate + tRNA(Glu) + NADP(+) = L-glutamyl-tRNA(Glu) + NADPH + H(+)</text>
        <dbReference type="Rhea" id="RHEA:12344"/>
        <dbReference type="Rhea" id="RHEA-COMP:9663"/>
        <dbReference type="Rhea" id="RHEA-COMP:9680"/>
        <dbReference type="ChEBI" id="CHEBI:15378"/>
        <dbReference type="ChEBI" id="CHEBI:57501"/>
        <dbReference type="ChEBI" id="CHEBI:57783"/>
        <dbReference type="ChEBI" id="CHEBI:58349"/>
        <dbReference type="ChEBI" id="CHEBI:78442"/>
        <dbReference type="ChEBI" id="CHEBI:78520"/>
        <dbReference type="EC" id="1.2.1.70"/>
    </reaction>
</comment>
<dbReference type="CDD" id="cd05213">
    <property type="entry name" value="NAD_bind_Glutamyl_tRNA_reduct"/>
    <property type="match status" value="1"/>
</dbReference>
<dbReference type="SUPFAM" id="SSF51735">
    <property type="entry name" value="NAD(P)-binding Rossmann-fold domains"/>
    <property type="match status" value="1"/>
</dbReference>
<dbReference type="Pfam" id="PF05201">
    <property type="entry name" value="GlutR_N"/>
    <property type="match status" value="1"/>
</dbReference>
<dbReference type="EC" id="1.2.1.70" evidence="3 8"/>
<evidence type="ECO:0000313" key="14">
    <source>
        <dbReference type="EMBL" id="MDI1433445.1"/>
    </source>
</evidence>
<dbReference type="GO" id="GO:0008883">
    <property type="term" value="F:glutamyl-tRNA reductase activity"/>
    <property type="evidence" value="ECO:0007669"/>
    <property type="project" value="UniProtKB-EC"/>
</dbReference>
<dbReference type="Pfam" id="PF01488">
    <property type="entry name" value="Shikimate_DH"/>
    <property type="match status" value="1"/>
</dbReference>
<feature type="compositionally biased region" description="Polar residues" evidence="10">
    <location>
        <begin position="445"/>
        <end position="459"/>
    </location>
</feature>
<feature type="binding site" evidence="8">
    <location>
        <position position="119"/>
    </location>
    <ligand>
        <name>substrate</name>
    </ligand>
</feature>
<keyword evidence="4 8" id="KW-0521">NADP</keyword>
<feature type="binding site" evidence="8">
    <location>
        <begin position="48"/>
        <end position="51"/>
    </location>
    <ligand>
        <name>substrate</name>
    </ligand>
</feature>
<dbReference type="InterPro" id="IPR015896">
    <property type="entry name" value="4pyrrol_synth_GluRdtase_dimer"/>
</dbReference>
<protein>
    <recommendedName>
        <fullName evidence="3 8">Glutamyl-tRNA reductase</fullName>
        <shortName evidence="8">GluTR</shortName>
        <ecNumber evidence="3 8">1.2.1.70</ecNumber>
    </recommendedName>
</protein>
<dbReference type="SUPFAM" id="SSF69075">
    <property type="entry name" value="Glutamyl tRNA-reductase dimerization domain"/>
    <property type="match status" value="1"/>
</dbReference>
<organism evidence="14 15">
    <name type="scientific">Polyangium sorediatum</name>
    <dbReference type="NCBI Taxonomy" id="889274"/>
    <lineage>
        <taxon>Bacteria</taxon>
        <taxon>Pseudomonadati</taxon>
        <taxon>Myxococcota</taxon>
        <taxon>Polyangia</taxon>
        <taxon>Polyangiales</taxon>
        <taxon>Polyangiaceae</taxon>
        <taxon>Polyangium</taxon>
    </lineage>
</organism>
<proteinExistence type="inferred from homology"/>
<feature type="domain" description="Glutamyl-tRNA reductase N-terminal" evidence="13">
    <location>
        <begin position="5"/>
        <end position="155"/>
    </location>
</feature>
<comment type="function">
    <text evidence="8">Catalyzes the NADPH-dependent reduction of glutamyl-tRNA(Glu) to glutamate 1-semialdehyde (GSA).</text>
</comment>
<evidence type="ECO:0000259" key="12">
    <source>
        <dbReference type="Pfam" id="PF01488"/>
    </source>
</evidence>
<dbReference type="PANTHER" id="PTHR43013">
    <property type="entry name" value="GLUTAMYL-TRNA REDUCTASE"/>
    <property type="match status" value="1"/>
</dbReference>
<keyword evidence="6 8" id="KW-0627">Porphyrin biosynthesis</keyword>
<feature type="active site" description="Nucleophile" evidence="8">
    <location>
        <position position="49"/>
    </location>
</feature>
<dbReference type="NCBIfam" id="TIGR01035">
    <property type="entry name" value="hemA"/>
    <property type="match status" value="1"/>
</dbReference>
<comment type="subunit">
    <text evidence="8">Homodimer.</text>
</comment>